<dbReference type="InterPro" id="IPR036322">
    <property type="entry name" value="WD40_repeat_dom_sf"/>
</dbReference>
<dbReference type="CDD" id="cd06071">
    <property type="entry name" value="Beach"/>
    <property type="match status" value="1"/>
</dbReference>
<dbReference type="AlphaFoldDB" id="A0ABD1DHB9"/>
<feature type="domain" description="BEACH-type PH" evidence="6">
    <location>
        <begin position="76"/>
        <end position="173"/>
    </location>
</feature>
<feature type="repeat" description="WD" evidence="3">
    <location>
        <begin position="556"/>
        <end position="597"/>
    </location>
</feature>
<dbReference type="PROSITE" id="PS50197">
    <property type="entry name" value="BEACH"/>
    <property type="match status" value="1"/>
</dbReference>
<name>A0ABD1DHB9_CULPP</name>
<dbReference type="Pfam" id="PF14844">
    <property type="entry name" value="PH_BEACH"/>
    <property type="match status" value="1"/>
</dbReference>
<evidence type="ECO:0000256" key="4">
    <source>
        <dbReference type="SAM" id="MobiDB-lite"/>
    </source>
</evidence>
<dbReference type="SUPFAM" id="SSF50729">
    <property type="entry name" value="PH domain-like"/>
    <property type="match status" value="1"/>
</dbReference>
<dbReference type="InterPro" id="IPR001680">
    <property type="entry name" value="WD40_rpt"/>
</dbReference>
<dbReference type="Proteomes" id="UP001562425">
    <property type="component" value="Unassembled WGS sequence"/>
</dbReference>
<dbReference type="PANTHER" id="PTHR13743">
    <property type="entry name" value="BEIGE/BEACH-RELATED"/>
    <property type="match status" value="1"/>
</dbReference>
<keyword evidence="8" id="KW-1185">Reference proteome</keyword>
<dbReference type="Gene3D" id="1.10.1540.10">
    <property type="entry name" value="BEACH domain"/>
    <property type="match status" value="1"/>
</dbReference>
<dbReference type="Pfam" id="PF02138">
    <property type="entry name" value="Beach"/>
    <property type="match status" value="1"/>
</dbReference>
<dbReference type="Pfam" id="PF20426">
    <property type="entry name" value="NBCH_WD40"/>
    <property type="match status" value="1"/>
</dbReference>
<evidence type="ECO:0000256" key="1">
    <source>
        <dbReference type="ARBA" id="ARBA00022574"/>
    </source>
</evidence>
<feature type="compositionally biased region" description="Basic and acidic residues" evidence="4">
    <location>
        <begin position="1"/>
        <end position="14"/>
    </location>
</feature>
<feature type="repeat" description="WD" evidence="3">
    <location>
        <begin position="639"/>
        <end position="680"/>
    </location>
</feature>
<dbReference type="PANTHER" id="PTHR13743:SF112">
    <property type="entry name" value="BEACH DOMAIN-CONTAINING PROTEIN"/>
    <property type="match status" value="1"/>
</dbReference>
<evidence type="ECO:0000313" key="7">
    <source>
        <dbReference type="EMBL" id="KAL1399096.1"/>
    </source>
</evidence>
<organism evidence="7 8">
    <name type="scientific">Culex pipiens pipiens</name>
    <name type="common">Northern house mosquito</name>
    <dbReference type="NCBI Taxonomy" id="38569"/>
    <lineage>
        <taxon>Eukaryota</taxon>
        <taxon>Metazoa</taxon>
        <taxon>Ecdysozoa</taxon>
        <taxon>Arthropoda</taxon>
        <taxon>Hexapoda</taxon>
        <taxon>Insecta</taxon>
        <taxon>Pterygota</taxon>
        <taxon>Neoptera</taxon>
        <taxon>Endopterygota</taxon>
        <taxon>Diptera</taxon>
        <taxon>Nematocera</taxon>
        <taxon>Culicoidea</taxon>
        <taxon>Culicidae</taxon>
        <taxon>Culicinae</taxon>
        <taxon>Culicini</taxon>
        <taxon>Culex</taxon>
        <taxon>Culex</taxon>
    </lineage>
</organism>
<evidence type="ECO:0008006" key="9">
    <source>
        <dbReference type="Google" id="ProtNLM"/>
    </source>
</evidence>
<keyword evidence="1 3" id="KW-0853">WD repeat</keyword>
<dbReference type="PROSITE" id="PS50082">
    <property type="entry name" value="WD_REPEATS_2"/>
    <property type="match status" value="2"/>
</dbReference>
<reference evidence="7 8" key="1">
    <citation type="submission" date="2024-05" db="EMBL/GenBank/DDBJ databases">
        <title>Culex pipiens pipiens assembly and annotation.</title>
        <authorList>
            <person name="Alout H."/>
            <person name="Durand T."/>
        </authorList>
    </citation>
    <scope>NUCLEOTIDE SEQUENCE [LARGE SCALE GENOMIC DNA]</scope>
    <source>
        <strain evidence="7">HA-2024</strain>
        <tissue evidence="7">Whole body</tissue>
    </source>
</reference>
<dbReference type="InterPro" id="IPR050865">
    <property type="entry name" value="BEACH_Domain"/>
</dbReference>
<gene>
    <name evidence="7" type="ORF">pipiens_008477</name>
</gene>
<dbReference type="Gene3D" id="2.130.10.10">
    <property type="entry name" value="YVTN repeat-like/Quinoprotein amine dehydrogenase"/>
    <property type="match status" value="2"/>
</dbReference>
<feature type="domain" description="BEACH" evidence="5">
    <location>
        <begin position="114"/>
        <end position="406"/>
    </location>
</feature>
<comment type="caution">
    <text evidence="7">The sequence shown here is derived from an EMBL/GenBank/DDBJ whole genome shotgun (WGS) entry which is preliminary data.</text>
</comment>
<dbReference type="InterPro" id="IPR000409">
    <property type="entry name" value="BEACH_dom"/>
</dbReference>
<dbReference type="SUPFAM" id="SSF50978">
    <property type="entry name" value="WD40 repeat-like"/>
    <property type="match status" value="1"/>
</dbReference>
<dbReference type="InterPro" id="IPR023362">
    <property type="entry name" value="PH-BEACH_dom"/>
</dbReference>
<feature type="compositionally biased region" description="Polar residues" evidence="4">
    <location>
        <begin position="16"/>
        <end position="29"/>
    </location>
</feature>
<evidence type="ECO:0000256" key="3">
    <source>
        <dbReference type="PROSITE-ProRule" id="PRU00221"/>
    </source>
</evidence>
<protein>
    <recommendedName>
        <fullName evidence="9">Neurobeachin</fullName>
    </recommendedName>
</protein>
<keyword evidence="2" id="KW-0677">Repeat</keyword>
<dbReference type="PROSITE" id="PS50294">
    <property type="entry name" value="WD_REPEATS_REGION"/>
    <property type="match status" value="1"/>
</dbReference>
<evidence type="ECO:0000313" key="8">
    <source>
        <dbReference type="Proteomes" id="UP001562425"/>
    </source>
</evidence>
<proteinExistence type="predicted"/>
<dbReference type="SMART" id="SM01026">
    <property type="entry name" value="Beach"/>
    <property type="match status" value="1"/>
</dbReference>
<dbReference type="Gene3D" id="2.30.29.30">
    <property type="entry name" value="Pleckstrin-homology domain (PH domain)/Phosphotyrosine-binding domain (PTB)"/>
    <property type="match status" value="1"/>
</dbReference>
<dbReference type="EMBL" id="JBEHCU010005654">
    <property type="protein sequence ID" value="KAL1399096.1"/>
    <property type="molecule type" value="Genomic_DNA"/>
</dbReference>
<dbReference type="InterPro" id="IPR011993">
    <property type="entry name" value="PH-like_dom_sf"/>
</dbReference>
<evidence type="ECO:0000256" key="2">
    <source>
        <dbReference type="ARBA" id="ARBA00022737"/>
    </source>
</evidence>
<accession>A0ABD1DHB9</accession>
<evidence type="ECO:0000259" key="6">
    <source>
        <dbReference type="PROSITE" id="PS51783"/>
    </source>
</evidence>
<dbReference type="SUPFAM" id="SSF81837">
    <property type="entry name" value="BEACH domain"/>
    <property type="match status" value="1"/>
</dbReference>
<sequence>MRLKLEPDLQHDPHTAASNMRDNTTSSTAHSRRLSSELGSTIAAPAALGGESIDEDILLLEEELRNSAEPQVPETSGKEKIVISQECELITLMTRVKGRLDLTTNQIIFTEMGAIRDDGQRHDFKFPLSQLRELHLRKFNLRRSALEMFLVDQTSYFLNFTTKTRNKIFTKILSLQPPNILDLSKPIGVVNPKNEAEVRSKFESFEDPSGLIPKFHYGTHYSNSAGVLHYLIRVEPFTSLHIELQSGRFDVADRQFHSIPQTWKLLMDNPNDVKELIPEFFYFPEFLKNMNNFDLGILQTTKERVDDVMLPPWAKSAEDFIAIHRRALESEYVSQNLHHWIDLIFGYKQKGPKAVEALNVFYYCSYEGAVDLDKITNSVEREAVEGMINNFGQTPSQLLKEPHPKRLTQDDLTMKLLKLELKKPDLTLILDRVNCINCELATDKDPVIYLSTPRSPPRSFLQSSPDMLISVTKSGILGCHSWMSFDKEKGFLLEIDATTSNLKNRKRLVGPFHPSVNLNSNLFAVSIDGKYLYAGGIWDNSVRIFNMARGKVVASAIHHFDVVTCLALDSCGSYLVTGSKDCTCIIWSISNGTSTGTTIVSNLQPNTAALNQNLAGNVVGSANVVHLTNNLTPKPVHTLYGHDNSVSCVSIMTELDVVVSGSLDGTVNMYTIKEGQFVRTINPIGCTGVNIEISFITQSYQGHVAFSAFDDTSHSVHVFSINGVSLGSKYVSGRVTGLTTSTDHLVVSDDAGDLTMSRLYGLKPIFDIPLHIPTQTIVATGGGTHLLAPLRDGSLAVIGIMQPIAYKKHAVMMV</sequence>
<dbReference type="SMART" id="SM00320">
    <property type="entry name" value="WD40"/>
    <property type="match status" value="3"/>
</dbReference>
<dbReference type="InterPro" id="IPR036372">
    <property type="entry name" value="BEACH_dom_sf"/>
</dbReference>
<dbReference type="InterPro" id="IPR046851">
    <property type="entry name" value="NBCH_WD40"/>
</dbReference>
<feature type="region of interest" description="Disordered" evidence="4">
    <location>
        <begin position="1"/>
        <end position="36"/>
    </location>
</feature>
<evidence type="ECO:0000259" key="5">
    <source>
        <dbReference type="PROSITE" id="PS50197"/>
    </source>
</evidence>
<dbReference type="InterPro" id="IPR015943">
    <property type="entry name" value="WD40/YVTN_repeat-like_dom_sf"/>
</dbReference>
<dbReference type="CDD" id="cd01201">
    <property type="entry name" value="PH_BEACH"/>
    <property type="match status" value="1"/>
</dbReference>
<dbReference type="PROSITE" id="PS51783">
    <property type="entry name" value="PH_BEACH"/>
    <property type="match status" value="1"/>
</dbReference>